<reference evidence="3" key="2">
    <citation type="submission" date="2025-08" db="UniProtKB">
        <authorList>
            <consortium name="RefSeq"/>
        </authorList>
    </citation>
    <scope>IDENTIFICATION</scope>
</reference>
<evidence type="ECO:0000259" key="1">
    <source>
        <dbReference type="Pfam" id="PF13966"/>
    </source>
</evidence>
<name>A0A1S4D225_TOBAC</name>
<dbReference type="PANTHER" id="PTHR33116:SF66">
    <property type="entry name" value="REVERSE TRANSCRIPTASE ZINC-BINDING DOMAIN-CONTAINING PROTEIN"/>
    <property type="match status" value="1"/>
</dbReference>
<dbReference type="PANTHER" id="PTHR33116">
    <property type="entry name" value="REVERSE TRANSCRIPTASE ZINC-BINDING DOMAIN-CONTAINING PROTEIN-RELATED-RELATED"/>
    <property type="match status" value="1"/>
</dbReference>
<dbReference type="Pfam" id="PF13966">
    <property type="entry name" value="zf-RVT"/>
    <property type="match status" value="1"/>
</dbReference>
<accession>A0A1S4D225</accession>
<organism evidence="2 3">
    <name type="scientific">Nicotiana tabacum</name>
    <name type="common">Common tobacco</name>
    <dbReference type="NCBI Taxonomy" id="4097"/>
    <lineage>
        <taxon>Eukaryota</taxon>
        <taxon>Viridiplantae</taxon>
        <taxon>Streptophyta</taxon>
        <taxon>Embryophyta</taxon>
        <taxon>Tracheophyta</taxon>
        <taxon>Spermatophyta</taxon>
        <taxon>Magnoliopsida</taxon>
        <taxon>eudicotyledons</taxon>
        <taxon>Gunneridae</taxon>
        <taxon>Pentapetalae</taxon>
        <taxon>asterids</taxon>
        <taxon>lamiids</taxon>
        <taxon>Solanales</taxon>
        <taxon>Solanaceae</taxon>
        <taxon>Nicotianoideae</taxon>
        <taxon>Nicotianeae</taxon>
        <taxon>Nicotiana</taxon>
    </lineage>
</organism>
<dbReference type="GeneID" id="107825152"/>
<dbReference type="OMA" id="YIRTIWK"/>
<keyword evidence="2" id="KW-1185">Reference proteome</keyword>
<dbReference type="PaxDb" id="4097-A0A1S4D225"/>
<sequence length="160" mass="19027">MGSNAIPRHNFILWLTLHQRLTTVDRLVTWGIQVASECVLYNSGKIETMAHLFFECQYSRTIWSTMLKWMGERHPVGFWEEEVVWLKKRTKNGRPRNSILAFLFAAVVYHTWIERNMRRFQGQKTDTKKRIRDVVLQLHIKGQQKAKWKKILEGVNSFPL</sequence>
<dbReference type="RefSeq" id="XP_016507467.1">
    <property type="nucleotide sequence ID" value="XM_016651981.1"/>
</dbReference>
<dbReference type="Proteomes" id="UP000790787">
    <property type="component" value="Chromosome 12"/>
</dbReference>
<proteinExistence type="predicted"/>
<dbReference type="OrthoDB" id="1938430at2759"/>
<gene>
    <name evidence="3" type="primary">LOC107825152</name>
</gene>
<evidence type="ECO:0000313" key="3">
    <source>
        <dbReference type="RefSeq" id="XP_016507467.1"/>
    </source>
</evidence>
<protein>
    <recommendedName>
        <fullName evidence="1">Reverse transcriptase zinc-binding domain-containing protein</fullName>
    </recommendedName>
</protein>
<dbReference type="KEGG" id="nta:107825152"/>
<dbReference type="InterPro" id="IPR026960">
    <property type="entry name" value="RVT-Znf"/>
</dbReference>
<dbReference type="AlphaFoldDB" id="A0A1S4D225"/>
<evidence type="ECO:0000313" key="2">
    <source>
        <dbReference type="Proteomes" id="UP000790787"/>
    </source>
</evidence>
<reference evidence="2" key="1">
    <citation type="journal article" date="2014" name="Nat. Commun.">
        <title>The tobacco genome sequence and its comparison with those of tomato and potato.</title>
        <authorList>
            <person name="Sierro N."/>
            <person name="Battey J.N."/>
            <person name="Ouadi S."/>
            <person name="Bakaher N."/>
            <person name="Bovet L."/>
            <person name="Willig A."/>
            <person name="Goepfert S."/>
            <person name="Peitsch M.C."/>
            <person name="Ivanov N.V."/>
        </authorList>
    </citation>
    <scope>NUCLEOTIDE SEQUENCE [LARGE SCALE GENOMIC DNA]</scope>
</reference>